<evidence type="ECO:0000313" key="7">
    <source>
        <dbReference type="Proteomes" id="UP000813462"/>
    </source>
</evidence>
<evidence type="ECO:0000256" key="2">
    <source>
        <dbReference type="PIRNR" id="PIRNR000862"/>
    </source>
</evidence>
<comment type="similarity">
    <text evidence="1 2">Belongs to the AB hydrolase superfamily. Lipase family.</text>
</comment>
<dbReference type="InterPro" id="IPR025483">
    <property type="entry name" value="Lipase_euk"/>
</dbReference>
<keyword evidence="2" id="KW-0378">Hydrolase</keyword>
<dbReference type="SUPFAM" id="SSF53474">
    <property type="entry name" value="alpha/beta-Hydrolases"/>
    <property type="match status" value="1"/>
</dbReference>
<keyword evidence="2" id="KW-0442">Lipid degradation</keyword>
<dbReference type="FunFam" id="3.40.50.1820:FF:000126">
    <property type="entry name" value="Lipase"/>
    <property type="match status" value="1"/>
</dbReference>
<keyword evidence="2" id="KW-0443">Lipid metabolism</keyword>
<comment type="caution">
    <text evidence="6">The sequence shown here is derived from an EMBL/GenBank/DDBJ whole genome shotgun (WGS) entry which is preliminary data.</text>
</comment>
<accession>A0A978VJ64</accession>
<gene>
    <name evidence="6" type="ORF">FEM48_Zijuj04G0098100</name>
</gene>
<reference evidence="6" key="1">
    <citation type="journal article" date="2021" name="Front. Plant Sci.">
        <title>Chromosome-Scale Genome Assembly for Chinese Sour Jujube and Insights Into Its Genome Evolution and Domestication Signature.</title>
        <authorList>
            <person name="Shen L.-Y."/>
            <person name="Luo H."/>
            <person name="Wang X.-L."/>
            <person name="Wang X.-M."/>
            <person name="Qiu X.-J."/>
            <person name="Liu H."/>
            <person name="Zhou S.-S."/>
            <person name="Jia K.-H."/>
            <person name="Nie S."/>
            <person name="Bao Y.-T."/>
            <person name="Zhang R.-G."/>
            <person name="Yun Q.-Z."/>
            <person name="Chai Y.-H."/>
            <person name="Lu J.-Y."/>
            <person name="Li Y."/>
            <person name="Zhao S.-W."/>
            <person name="Mao J.-F."/>
            <person name="Jia S.-G."/>
            <person name="Mao Y.-M."/>
        </authorList>
    </citation>
    <scope>NUCLEOTIDE SEQUENCE</scope>
    <source>
        <strain evidence="6">AT0</strain>
        <tissue evidence="6">Leaf</tissue>
    </source>
</reference>
<dbReference type="InterPro" id="IPR029058">
    <property type="entry name" value="AB_hydrolase_fold"/>
</dbReference>
<sequence length="408" mass="45278">MANISSTTLILVDLLLCVSAAMAARTKLPAAAGENFSICKSMVETQGYICQEHNVTTPDGYIIGLQRISAAKNKITNYPPVLLQHGIFADAVSWILGSPDESLAFKLADDGFDVWLANTRGTLSSKGHISLTPKDPAYWEWSWDELAAYDLPTFVGYVNNQTGQKLHYVGHSLVRFYTLFLDGTLTALSAFSHGKLLNMLRSAAMLSPIAYLGQMSSLLGRTIAELFLAENLYVIGVREFIPKAKDVGKLLDVACSKLGISCSNLLTLFTGPNCCVKTSTIDALLQHEPQPTATKNMMHLVQMVRRGTITKFNYNNVAQNLKHYEQATPPKYNMRSIPKNFPLLLSYGGKDTLSDVNDMQVLLDDLRDHDADKLVIQYREEYAHLDFIMGTNANRIVFDPLIAFFKLH</sequence>
<feature type="active site" description="Charge relay system" evidence="3">
    <location>
        <position position="384"/>
    </location>
</feature>
<proteinExistence type="inferred from homology"/>
<feature type="domain" description="Partial AB-hydrolase lipase" evidence="5">
    <location>
        <begin position="41"/>
        <end position="96"/>
    </location>
</feature>
<organism evidence="6 7">
    <name type="scientific">Ziziphus jujuba var. spinosa</name>
    <dbReference type="NCBI Taxonomy" id="714518"/>
    <lineage>
        <taxon>Eukaryota</taxon>
        <taxon>Viridiplantae</taxon>
        <taxon>Streptophyta</taxon>
        <taxon>Embryophyta</taxon>
        <taxon>Tracheophyta</taxon>
        <taxon>Spermatophyta</taxon>
        <taxon>Magnoliopsida</taxon>
        <taxon>eudicotyledons</taxon>
        <taxon>Gunneridae</taxon>
        <taxon>Pentapetalae</taxon>
        <taxon>rosids</taxon>
        <taxon>fabids</taxon>
        <taxon>Rosales</taxon>
        <taxon>Rhamnaceae</taxon>
        <taxon>Paliureae</taxon>
        <taxon>Ziziphus</taxon>
    </lineage>
</organism>
<dbReference type="PANTHER" id="PTHR11005">
    <property type="entry name" value="LYSOSOMAL ACID LIPASE-RELATED"/>
    <property type="match status" value="1"/>
</dbReference>
<protein>
    <recommendedName>
        <fullName evidence="2">Lipase</fullName>
    </recommendedName>
</protein>
<dbReference type="InterPro" id="IPR006693">
    <property type="entry name" value="AB_hydrolase_lipase"/>
</dbReference>
<evidence type="ECO:0000256" key="4">
    <source>
        <dbReference type="SAM" id="SignalP"/>
    </source>
</evidence>
<dbReference type="Gene3D" id="3.40.50.1820">
    <property type="entry name" value="alpha/beta hydrolase"/>
    <property type="match status" value="1"/>
</dbReference>
<evidence type="ECO:0000256" key="3">
    <source>
        <dbReference type="PIRSR" id="PIRSR000862-1"/>
    </source>
</evidence>
<evidence type="ECO:0000259" key="5">
    <source>
        <dbReference type="Pfam" id="PF04083"/>
    </source>
</evidence>
<dbReference type="AlphaFoldDB" id="A0A978VJ64"/>
<keyword evidence="4" id="KW-0732">Signal</keyword>
<feature type="active site" description="Nucleophile" evidence="3">
    <location>
        <position position="172"/>
    </location>
</feature>
<feature type="active site" description="Charge relay system" evidence="3">
    <location>
        <position position="351"/>
    </location>
</feature>
<name>A0A978VJ64_ZIZJJ</name>
<dbReference type="EMBL" id="JAEACU010000004">
    <property type="protein sequence ID" value="KAH7533133.1"/>
    <property type="molecule type" value="Genomic_DNA"/>
</dbReference>
<dbReference type="GO" id="GO:0016042">
    <property type="term" value="P:lipid catabolic process"/>
    <property type="evidence" value="ECO:0007669"/>
    <property type="project" value="UniProtKB-KW"/>
</dbReference>
<evidence type="ECO:0000256" key="1">
    <source>
        <dbReference type="ARBA" id="ARBA00010701"/>
    </source>
</evidence>
<evidence type="ECO:0000313" key="6">
    <source>
        <dbReference type="EMBL" id="KAH7533133.1"/>
    </source>
</evidence>
<dbReference type="Pfam" id="PF04083">
    <property type="entry name" value="Abhydro_lipase"/>
    <property type="match status" value="1"/>
</dbReference>
<dbReference type="Proteomes" id="UP000813462">
    <property type="component" value="Unassembled WGS sequence"/>
</dbReference>
<dbReference type="GO" id="GO:0016788">
    <property type="term" value="F:hydrolase activity, acting on ester bonds"/>
    <property type="evidence" value="ECO:0007669"/>
    <property type="project" value="InterPro"/>
</dbReference>
<feature type="chain" id="PRO_5037102452" description="Lipase" evidence="4">
    <location>
        <begin position="24"/>
        <end position="408"/>
    </location>
</feature>
<dbReference type="PIRSF" id="PIRSF000862">
    <property type="entry name" value="Steryl_ester_lip"/>
    <property type="match status" value="1"/>
</dbReference>
<feature type="signal peptide" evidence="4">
    <location>
        <begin position="1"/>
        <end position="23"/>
    </location>
</feature>